<feature type="signal peptide" evidence="1">
    <location>
        <begin position="1"/>
        <end position="24"/>
    </location>
</feature>
<dbReference type="InterPro" id="IPR013783">
    <property type="entry name" value="Ig-like_fold"/>
</dbReference>
<evidence type="ECO:0000256" key="1">
    <source>
        <dbReference type="SAM" id="SignalP"/>
    </source>
</evidence>
<dbReference type="Gene3D" id="2.60.120.200">
    <property type="match status" value="1"/>
</dbReference>
<sequence>MLKRLGCTLLVPLLACLQAVPGSAEPRPAAVRAAAGGKILVETLAPDANVVKGRLVFSTVNEEIRPAKTVRITNTGTATLQVNSLSLGQSLDMVNAVAGRSKDHTREEDFILVDPPALPLALAPGASYDLAVQYAPQRTATLRSSGQPTHTEDGESYAALTIASSDPKASAVVVGLAGINAYDFEGNNENSLAEIARAFGWTVDIGSEKGDIGGQKTLMGDEVYSPYWLRADTNRPVLLWPLARYSGRSDSAGGSQRWEAKAGSGGNLYQFAGREQDDSPEGWEVPGSDDLSGGENQKVLLKILPFNSGSYSKTNTVPSQDAVDFKPSAAFSLKNSGGGSSTDDSLNGADQLHNWRLYPVRDGNGQLLANTWLAAQDNGIDGEFTKNFDYNDAVFLLTNAKPEQAELDPAVPAAAPGAAAVKLYFSSTYAGTLTDDNGDTLGFTDVQLNGQDGYTPTNSYRPDLLDLTRGDPGTLKVTSTEGTNEGDSNSLVNGLQLKFDGRSTKFKVSARLLGPLSQINIPNQRAGIMLGPNQDNYLRLTASARSNGSLVLQFVFEHKGDPVYVGSSVYIRDPDKLQYLELFLLGDPNAAQVQAAYRAVYTTGEDSGQVALATPVTLAGGQVGHFFAAQSKAGIFASSKDAPAITITYDNFAVSAN</sequence>
<protein>
    <submittedName>
        <fullName evidence="2">Gll3706 protein</fullName>
    </submittedName>
</protein>
<dbReference type="EnsemblBacteria" id="BAC91647">
    <property type="protein sequence ID" value="BAC91647"/>
    <property type="gene ID" value="BAC91647"/>
</dbReference>
<reference evidence="2 3" key="1">
    <citation type="journal article" date="2003" name="DNA Res.">
        <title>Complete genome structure of Gloeobacter violaceus PCC 7421, a cyanobacterium that lacks thylakoids.</title>
        <authorList>
            <person name="Nakamura Y."/>
            <person name="Kaneko T."/>
            <person name="Sato S."/>
            <person name="Mimuro M."/>
            <person name="Miyashita H."/>
            <person name="Tsuchiya T."/>
            <person name="Sasamoto S."/>
            <person name="Watanabe A."/>
            <person name="Kawashima K."/>
            <person name="Kishida Y."/>
            <person name="Kiyokawa C."/>
            <person name="Kohara M."/>
            <person name="Matsumoto M."/>
            <person name="Matsuno A."/>
            <person name="Nakazaki N."/>
            <person name="Shimpo S."/>
            <person name="Takeuchi C."/>
            <person name="Yamada M."/>
            <person name="Tabata S."/>
        </authorList>
    </citation>
    <scope>NUCLEOTIDE SEQUENCE [LARGE SCALE GENOMIC DNA]</scope>
    <source>
        <strain evidence="3">ATCC 29082 / PCC 7421</strain>
    </source>
</reference>
<dbReference type="Gene3D" id="2.60.40.10">
    <property type="entry name" value="Immunoglobulins"/>
    <property type="match status" value="1"/>
</dbReference>
<reference evidence="2 3" key="2">
    <citation type="journal article" date="2003" name="DNA Res.">
        <title>Complete genome structure of Gloeobacter violaceus PCC 7421, a cyanobacterium that lacks thylakoids (supplement).</title>
        <authorList>
            <person name="Nakamura Y."/>
            <person name="Kaneko T."/>
            <person name="Sato S."/>
            <person name="Mimuro M."/>
            <person name="Miyashita H."/>
            <person name="Tsuchiya T."/>
            <person name="Sasamoto S."/>
            <person name="Watanabe A."/>
            <person name="Kawashima K."/>
            <person name="Kishida Y."/>
            <person name="Kiyokawa C."/>
            <person name="Kohara M."/>
            <person name="Matsumoto M."/>
            <person name="Matsuno A."/>
            <person name="Nakazaki N."/>
            <person name="Shimpo S."/>
            <person name="Takeuchi C."/>
            <person name="Yamada M."/>
            <person name="Tabata S."/>
        </authorList>
    </citation>
    <scope>NUCLEOTIDE SEQUENCE [LARGE SCALE GENOMIC DNA]</scope>
    <source>
        <strain evidence="3">ATCC 29082 / PCC 7421</strain>
    </source>
</reference>
<dbReference type="eggNOG" id="COG3291">
    <property type="taxonomic scope" value="Bacteria"/>
</dbReference>
<dbReference type="RefSeq" id="WP_011143695.1">
    <property type="nucleotide sequence ID" value="NC_005125.1"/>
</dbReference>
<dbReference type="KEGG" id="gvi:gll3706"/>
<dbReference type="AlphaFoldDB" id="Q7NF21"/>
<accession>Q7NF21</accession>
<dbReference type="PATRIC" id="fig|251221.4.peg.3739"/>
<dbReference type="Proteomes" id="UP000000557">
    <property type="component" value="Chromosome"/>
</dbReference>
<dbReference type="HOGENOM" id="CLU_017497_0_0_3"/>
<feature type="chain" id="PRO_5004291816" evidence="1">
    <location>
        <begin position="25"/>
        <end position="657"/>
    </location>
</feature>
<evidence type="ECO:0000313" key="3">
    <source>
        <dbReference type="Proteomes" id="UP000000557"/>
    </source>
</evidence>
<keyword evidence="3" id="KW-1185">Reference proteome</keyword>
<dbReference type="InParanoid" id="Q7NF21"/>
<dbReference type="EMBL" id="BA000045">
    <property type="protein sequence ID" value="BAC91647.1"/>
    <property type="molecule type" value="Genomic_DNA"/>
</dbReference>
<gene>
    <name evidence="2" type="ordered locus">gll3706</name>
</gene>
<evidence type="ECO:0000313" key="2">
    <source>
        <dbReference type="EMBL" id="BAC91647.1"/>
    </source>
</evidence>
<name>Q7NF21_GLOVI</name>
<dbReference type="OrthoDB" id="420054at2"/>
<dbReference type="PhylomeDB" id="Q7NF21"/>
<keyword evidence="1" id="KW-0732">Signal</keyword>
<organism evidence="2 3">
    <name type="scientific">Gloeobacter violaceus (strain ATCC 29082 / PCC 7421)</name>
    <dbReference type="NCBI Taxonomy" id="251221"/>
    <lineage>
        <taxon>Bacteria</taxon>
        <taxon>Bacillati</taxon>
        <taxon>Cyanobacteriota</taxon>
        <taxon>Cyanophyceae</taxon>
        <taxon>Gloeobacterales</taxon>
        <taxon>Gloeobacteraceae</taxon>
        <taxon>Gloeobacter</taxon>
    </lineage>
</organism>
<dbReference type="STRING" id="251221.gene:10761222"/>
<proteinExistence type="predicted"/>